<accession>A0A1G5J124</accession>
<gene>
    <name evidence="3" type="ORF">SAMN05216233_12355</name>
</gene>
<feature type="compositionally biased region" description="Acidic residues" evidence="1">
    <location>
        <begin position="99"/>
        <end position="113"/>
    </location>
</feature>
<dbReference type="Proteomes" id="UP000198870">
    <property type="component" value="Unassembled WGS sequence"/>
</dbReference>
<dbReference type="NCBIfam" id="TIGR02532">
    <property type="entry name" value="IV_pilin_GFxxxE"/>
    <property type="match status" value="1"/>
</dbReference>
<dbReference type="STRING" id="419481.SAMN05216233_12355"/>
<dbReference type="RefSeq" id="WP_175470023.1">
    <property type="nucleotide sequence ID" value="NZ_FMUX01000023.1"/>
</dbReference>
<proteinExistence type="predicted"/>
<dbReference type="GO" id="GO:0043683">
    <property type="term" value="P:type IV pilus assembly"/>
    <property type="evidence" value="ECO:0007669"/>
    <property type="project" value="InterPro"/>
</dbReference>
<feature type="transmembrane region" description="Helical" evidence="2">
    <location>
        <begin position="12"/>
        <end position="33"/>
    </location>
</feature>
<dbReference type="InterPro" id="IPR012902">
    <property type="entry name" value="N_methyl_site"/>
</dbReference>
<evidence type="ECO:0000256" key="2">
    <source>
        <dbReference type="SAM" id="Phobius"/>
    </source>
</evidence>
<organism evidence="3 4">
    <name type="scientific">Desulfoluna spongiiphila</name>
    <dbReference type="NCBI Taxonomy" id="419481"/>
    <lineage>
        <taxon>Bacteria</taxon>
        <taxon>Pseudomonadati</taxon>
        <taxon>Thermodesulfobacteriota</taxon>
        <taxon>Desulfobacteria</taxon>
        <taxon>Desulfobacterales</taxon>
        <taxon>Desulfolunaceae</taxon>
        <taxon>Desulfoluna</taxon>
    </lineage>
</organism>
<dbReference type="Pfam" id="PF16074">
    <property type="entry name" value="PilW"/>
    <property type="match status" value="1"/>
</dbReference>
<dbReference type="InterPro" id="IPR045584">
    <property type="entry name" value="Pilin-like"/>
</dbReference>
<dbReference type="Gene3D" id="3.30.700.10">
    <property type="entry name" value="Glycoprotein, Type 4 Pilin"/>
    <property type="match status" value="1"/>
</dbReference>
<keyword evidence="2" id="KW-0472">Membrane</keyword>
<dbReference type="AlphaFoldDB" id="A0A1G5J124"/>
<reference evidence="3 4" key="1">
    <citation type="submission" date="2016-10" db="EMBL/GenBank/DDBJ databases">
        <authorList>
            <person name="de Groot N.N."/>
        </authorList>
    </citation>
    <scope>NUCLEOTIDE SEQUENCE [LARGE SCALE GENOMIC DNA]</scope>
    <source>
        <strain evidence="3 4">AA1</strain>
    </source>
</reference>
<dbReference type="EMBL" id="FMUX01000023">
    <property type="protein sequence ID" value="SCY81651.1"/>
    <property type="molecule type" value="Genomic_DNA"/>
</dbReference>
<dbReference type="PROSITE" id="PS00409">
    <property type="entry name" value="PROKAR_NTER_METHYL"/>
    <property type="match status" value="1"/>
</dbReference>
<evidence type="ECO:0000313" key="4">
    <source>
        <dbReference type="Proteomes" id="UP000198870"/>
    </source>
</evidence>
<keyword evidence="2" id="KW-0812">Transmembrane</keyword>
<feature type="region of interest" description="Disordered" evidence="1">
    <location>
        <begin position="95"/>
        <end position="114"/>
    </location>
</feature>
<keyword evidence="4" id="KW-1185">Reference proteome</keyword>
<keyword evidence="2" id="KW-1133">Transmembrane helix</keyword>
<name>A0A1G5J124_9BACT</name>
<evidence type="ECO:0000313" key="3">
    <source>
        <dbReference type="EMBL" id="SCY81651.1"/>
    </source>
</evidence>
<protein>
    <submittedName>
        <fullName evidence="3">Type IV pilus assembly protein PilW</fullName>
    </submittedName>
</protein>
<dbReference type="SUPFAM" id="SSF54523">
    <property type="entry name" value="Pili subunits"/>
    <property type="match status" value="1"/>
</dbReference>
<dbReference type="Pfam" id="PF07963">
    <property type="entry name" value="N_methyl"/>
    <property type="match status" value="1"/>
</dbReference>
<dbReference type="InterPro" id="IPR032092">
    <property type="entry name" value="PilW"/>
</dbReference>
<evidence type="ECO:0000256" key="1">
    <source>
        <dbReference type="SAM" id="MobiDB-lite"/>
    </source>
</evidence>
<sequence>MNAMTCRKGFTLLELLVAMAISVIIVAAAYFFYNTQVQTKMTQERVLDIQQNLRASMVMVGADIRMAGYDPEGTTDAGITVATASTLTFTTSVEAEANGLDDDGDSTTDEADEASQPMTLETITYTLNDEDGDGDLDLVRVVGTSRVVVGENMEALEFNYVLDDGSTVSVPTDRTRVIAVRMALLARSRTEDSGFSNSVTYRGYTSAWGPYNDGYRRRLLRRTVRCRNRGIDQ</sequence>